<gene>
    <name evidence="1" type="ORF">GLW30_15560</name>
</gene>
<evidence type="ECO:0000313" key="2">
    <source>
        <dbReference type="Proteomes" id="UP000452321"/>
    </source>
</evidence>
<dbReference type="Proteomes" id="UP000452321">
    <property type="component" value="Unassembled WGS sequence"/>
</dbReference>
<reference evidence="1 2" key="1">
    <citation type="submission" date="2019-11" db="EMBL/GenBank/DDBJ databases">
        <title>Genome sequences of 17 halophilic strains isolated from different environments.</title>
        <authorList>
            <person name="Furrow R.E."/>
        </authorList>
    </citation>
    <scope>NUCLEOTIDE SEQUENCE [LARGE SCALE GENOMIC DNA]</scope>
    <source>
        <strain evidence="1 2">22502_06_Cabo</strain>
    </source>
</reference>
<organism evidence="1 2">
    <name type="scientific">Halorubrum distributum</name>
    <dbReference type="NCBI Taxonomy" id="29283"/>
    <lineage>
        <taxon>Archaea</taxon>
        <taxon>Methanobacteriati</taxon>
        <taxon>Methanobacteriota</taxon>
        <taxon>Stenosarchaea group</taxon>
        <taxon>Halobacteria</taxon>
        <taxon>Halobacteriales</taxon>
        <taxon>Haloferacaceae</taxon>
        <taxon>Halorubrum</taxon>
        <taxon>Halorubrum distributum group</taxon>
    </lineage>
</organism>
<protein>
    <submittedName>
        <fullName evidence="1">Uncharacterized protein</fullName>
    </submittedName>
</protein>
<name>A0A6B1IPY0_9EURY</name>
<accession>A0A6B1IPY0</accession>
<dbReference type="Pfam" id="PF26259">
    <property type="entry name" value="DUF8063"/>
    <property type="match status" value="1"/>
</dbReference>
<dbReference type="InterPro" id="IPR058376">
    <property type="entry name" value="DUF8063"/>
</dbReference>
<dbReference type="AlphaFoldDB" id="A0A6B1IPY0"/>
<evidence type="ECO:0000313" key="1">
    <source>
        <dbReference type="EMBL" id="MYL69138.1"/>
    </source>
</evidence>
<comment type="caution">
    <text evidence="1">The sequence shown here is derived from an EMBL/GenBank/DDBJ whole genome shotgun (WGS) entry which is preliminary data.</text>
</comment>
<sequence>MSLAACVAVGGVAAQDANGSDPGIETNASVDVGQPETYAQEIDASTRLVSWEYDRERQGFELLFETDESTRITLTEAVQFGEGSGSGRIYQNRLPEGQTRVFVAVAPRAGQAALTMTTPGSIARNRFAYVSTGQASPERPPISYERAQILILFSGIGGAGLTYRVVKQRREDEQKSAERIL</sequence>
<dbReference type="EMBL" id="WMFC01000034">
    <property type="protein sequence ID" value="MYL69138.1"/>
    <property type="molecule type" value="Genomic_DNA"/>
</dbReference>
<proteinExistence type="predicted"/>